<organism evidence="1 2">
    <name type="scientific">Segnochrobactrum spirostomi</name>
    <dbReference type="NCBI Taxonomy" id="2608987"/>
    <lineage>
        <taxon>Bacteria</taxon>
        <taxon>Pseudomonadati</taxon>
        <taxon>Pseudomonadota</taxon>
        <taxon>Alphaproteobacteria</taxon>
        <taxon>Hyphomicrobiales</taxon>
        <taxon>Segnochrobactraceae</taxon>
        <taxon>Segnochrobactrum</taxon>
    </lineage>
</organism>
<dbReference type="Pfam" id="PF13344">
    <property type="entry name" value="Hydrolase_6"/>
    <property type="match status" value="1"/>
</dbReference>
<dbReference type="PANTHER" id="PTHR19288:SF90">
    <property type="entry name" value="OS08G0542600 PROTEIN"/>
    <property type="match status" value="1"/>
</dbReference>
<keyword evidence="1" id="KW-0378">Hydrolase</keyword>
<dbReference type="RefSeq" id="WP_153480292.1">
    <property type="nucleotide sequence ID" value="NZ_VWNA01000001.1"/>
</dbReference>
<dbReference type="NCBIfam" id="TIGR01460">
    <property type="entry name" value="HAD-SF-IIA"/>
    <property type="match status" value="1"/>
</dbReference>
<keyword evidence="2" id="KW-1185">Reference proteome</keyword>
<dbReference type="Gene3D" id="3.40.50.1000">
    <property type="entry name" value="HAD superfamily/HAD-like"/>
    <property type="match status" value="2"/>
</dbReference>
<gene>
    <name evidence="1" type="ORF">F0357_09590</name>
</gene>
<dbReference type="InterPro" id="IPR023214">
    <property type="entry name" value="HAD_sf"/>
</dbReference>
<sequence>MNTSASFPAPVAVIEGLSALSERYDALVCDVWGVVHNGVEAYPAAVEALTRFRKERGGIVVLVTNSPRPHGPVLTQLEGFGVTEGAFDAVVTSGDVTHAHLARMTETRVYHIGPERDLSLYEGTSFTLADADDAEVVCVTGLVNDEVETPDDYRTLLEGFAARRLPLVSANPDIVVERGFKMIWCGGALARLYAELGGPIVQLGKPHAPIYRAAFARIKGIAGAPVAPERILAVGDGLHTDMRGATDQGIDALFVTAGIHGADFGAIEAPDAALVTQRLATEKVRAVAAIPYLAW</sequence>
<dbReference type="EMBL" id="VWNA01000001">
    <property type="protein sequence ID" value="MQT12895.1"/>
    <property type="molecule type" value="Genomic_DNA"/>
</dbReference>
<dbReference type="InterPro" id="IPR036412">
    <property type="entry name" value="HAD-like_sf"/>
</dbReference>
<evidence type="ECO:0000313" key="1">
    <source>
        <dbReference type="EMBL" id="MQT12895.1"/>
    </source>
</evidence>
<name>A0A6A7Y2E6_9HYPH</name>
<dbReference type="Proteomes" id="UP000332515">
    <property type="component" value="Unassembled WGS sequence"/>
</dbReference>
<comment type="caution">
    <text evidence="1">The sequence shown here is derived from an EMBL/GenBank/DDBJ whole genome shotgun (WGS) entry which is preliminary data.</text>
</comment>
<evidence type="ECO:0000313" key="2">
    <source>
        <dbReference type="Proteomes" id="UP000332515"/>
    </source>
</evidence>
<protein>
    <submittedName>
        <fullName evidence="1">TIGR01459 family HAD-type hydrolase</fullName>
    </submittedName>
</protein>
<dbReference type="NCBIfam" id="TIGR01459">
    <property type="entry name" value="HAD-SF-IIA-hyp4"/>
    <property type="match status" value="1"/>
</dbReference>
<dbReference type="GO" id="GO:0005737">
    <property type="term" value="C:cytoplasm"/>
    <property type="evidence" value="ECO:0007669"/>
    <property type="project" value="TreeGrafter"/>
</dbReference>
<dbReference type="GO" id="GO:0016791">
    <property type="term" value="F:phosphatase activity"/>
    <property type="evidence" value="ECO:0007669"/>
    <property type="project" value="TreeGrafter"/>
</dbReference>
<dbReference type="InterPro" id="IPR006356">
    <property type="entry name" value="HAD-SF_hydro_IIA_hyp3"/>
</dbReference>
<dbReference type="Pfam" id="PF13242">
    <property type="entry name" value="Hydrolase_like"/>
    <property type="match status" value="1"/>
</dbReference>
<dbReference type="AlphaFoldDB" id="A0A6A7Y2E6"/>
<dbReference type="InterPro" id="IPR006357">
    <property type="entry name" value="HAD-SF_hydro_IIA"/>
</dbReference>
<reference evidence="1 2" key="1">
    <citation type="submission" date="2019-09" db="EMBL/GenBank/DDBJ databases">
        <title>Segnochrobactrum spirostomi gen. nov., sp. nov., isolated from the ciliate Spirostomum cf. yagiui and description of a novel family, Segnochrobactraceae fam. nov. within the order Rhizobiales of the class Alphaproteobacteria.</title>
        <authorList>
            <person name="Akter S."/>
            <person name="Shazib S.U.A."/>
            <person name="Shin M.K."/>
        </authorList>
    </citation>
    <scope>NUCLEOTIDE SEQUENCE [LARGE SCALE GENOMIC DNA]</scope>
    <source>
        <strain evidence="1 2">Sp-1</strain>
    </source>
</reference>
<dbReference type="CDD" id="cd07525">
    <property type="entry name" value="HAD_like"/>
    <property type="match status" value="1"/>
</dbReference>
<dbReference type="PANTHER" id="PTHR19288">
    <property type="entry name" value="4-NITROPHENYLPHOSPHATASE-RELATED"/>
    <property type="match status" value="1"/>
</dbReference>
<proteinExistence type="predicted"/>
<accession>A0A6A7Y2E6</accession>
<dbReference type="SUPFAM" id="SSF56784">
    <property type="entry name" value="HAD-like"/>
    <property type="match status" value="1"/>
</dbReference>